<organism evidence="2 3">
    <name type="scientific">Paracraurococcus ruber</name>
    <dbReference type="NCBI Taxonomy" id="77675"/>
    <lineage>
        <taxon>Bacteria</taxon>
        <taxon>Pseudomonadati</taxon>
        <taxon>Pseudomonadota</taxon>
        <taxon>Alphaproteobacteria</taxon>
        <taxon>Acetobacterales</taxon>
        <taxon>Roseomonadaceae</taxon>
        <taxon>Paracraurococcus</taxon>
    </lineage>
</organism>
<dbReference type="EMBL" id="NRSG01000201">
    <property type="protein sequence ID" value="MBK1660678.1"/>
    <property type="molecule type" value="Genomic_DNA"/>
</dbReference>
<protein>
    <recommendedName>
        <fullName evidence="4">Lipoprotein</fullName>
    </recommendedName>
</protein>
<feature type="region of interest" description="Disordered" evidence="1">
    <location>
        <begin position="46"/>
        <end position="65"/>
    </location>
</feature>
<name>A0ABS1D2D7_9PROT</name>
<dbReference type="Proteomes" id="UP000697995">
    <property type="component" value="Unassembled WGS sequence"/>
</dbReference>
<evidence type="ECO:0000313" key="2">
    <source>
        <dbReference type="EMBL" id="MBK1660678.1"/>
    </source>
</evidence>
<evidence type="ECO:0008006" key="4">
    <source>
        <dbReference type="Google" id="ProtNLM"/>
    </source>
</evidence>
<reference evidence="2 3" key="1">
    <citation type="journal article" date="2020" name="Microorganisms">
        <title>Osmotic Adaptation and Compatible Solute Biosynthesis of Phototrophic Bacteria as Revealed from Genome Analyses.</title>
        <authorList>
            <person name="Imhoff J.F."/>
            <person name="Rahn T."/>
            <person name="Kunzel S."/>
            <person name="Keller A."/>
            <person name="Neulinger S.C."/>
        </authorList>
    </citation>
    <scope>NUCLEOTIDE SEQUENCE [LARGE SCALE GENOMIC DNA]</scope>
    <source>
        <strain evidence="2 3">DSM 15382</strain>
    </source>
</reference>
<comment type="caution">
    <text evidence="2">The sequence shown here is derived from an EMBL/GenBank/DDBJ whole genome shotgun (WGS) entry which is preliminary data.</text>
</comment>
<gene>
    <name evidence="2" type="ORF">CKO45_20875</name>
</gene>
<evidence type="ECO:0000256" key="1">
    <source>
        <dbReference type="SAM" id="MobiDB-lite"/>
    </source>
</evidence>
<evidence type="ECO:0000313" key="3">
    <source>
        <dbReference type="Proteomes" id="UP000697995"/>
    </source>
</evidence>
<dbReference type="RefSeq" id="WP_158292331.1">
    <property type="nucleotide sequence ID" value="NZ_NRSG01000201.1"/>
</dbReference>
<proteinExistence type="predicted"/>
<accession>A0ABS1D2D7</accession>
<keyword evidence="3" id="KW-1185">Reference proteome</keyword>
<sequence>MAGLAVLLPLLAGGCSGGAPRDPLAAQYFSDPAYGGRRTAFQPRPAAFAPPVIAPGTSRGPGGLF</sequence>